<feature type="transmembrane region" description="Helical" evidence="9">
    <location>
        <begin position="342"/>
        <end position="361"/>
    </location>
</feature>
<feature type="transmembrane region" description="Helical" evidence="9">
    <location>
        <begin position="1002"/>
        <end position="1024"/>
    </location>
</feature>
<dbReference type="NCBIfam" id="TIGR00915">
    <property type="entry name" value="2A0602"/>
    <property type="match status" value="1"/>
</dbReference>
<dbReference type="Pfam" id="PF00873">
    <property type="entry name" value="ACR_tran"/>
    <property type="match status" value="1"/>
</dbReference>
<evidence type="ECO:0000256" key="1">
    <source>
        <dbReference type="ARBA" id="ARBA00004429"/>
    </source>
</evidence>
<sequence length="1040" mass="114211">MFSKFFIERPVFACVVSIIISLAGLIGLYSLPVEQYPSLTPPAVKVSATYAGADAQTVAQTVAIPLEDAINGVENMIYMDSTSSSSGEMTLSVYFNIGTDPDQATVDVNNRISAAMAKLPEEVKKTGVSVRKTGTNILEIASLYSPDGSMDVLEVYNYAALNILDDLARVPGVGNAAAVGSRNYSMRIWLNPDLLNRYQITATDVIAAVREQNAQYATGKIGQEPVVEKSPYVYSVTMQGRLKNTKEFENIILRVNEDGSFLRLKDVAEVALGSREYTFNGRLNGSSATPILIFLQTGANAVSTAELVHKKFEELSKNFPEGLAYKIPYDTTLFIKTSIKEVVKTFFEALILVVIVMYLFLKNFRSTIIPMIAVPVSILGTFAGLYILGFSINLLTLFALILAIGIVVDDAIIVVENVDRIIHEDPNISIKDATIKAMEEVAAPVVSIVLVLCAVFIPVSFISGFVGEIQKQFAITLAVSVTISGFVALTLTPSLCAIFLKRTHSEPFYIVKKFNDFFDWSVNVFGAGVAYILKRTVRFVLIFFIFLIGLVALFKIVPTSLVPEEDQGSFLSIVNLPAASSLNRTTQSVDALTEQIMKNENITNVVGLIGYDLFTGSLKENSAAMFINLKNWDDRDTSSFDIISMYNKQYFLNPNFQSYFFNLPPIQGLSLTGGFEMYAQNRSGKSYDEIQQDVNKLLEVANKRPELINVRTTLDTNFPQFKLDINRDKVKLYGLNLNDVFDTLSATIGTYYINDFSMLGKNYRVNISALGDFRNTQNALKNIFVRAKDGSMIALDSILTFSRSVGPDDVKRFNMFPSALIQGTPAPGYTSGQAINAIAQVAKETLGEDYSIAWAGSAYQEVTSSGAGQVAFALGLLFVFLILAAQYERWLMPLAVITAVPFAVFGSLLFVWLRGIDNDIYFQTGLLLLIGLSAKNAILIVEFAMEEHLKKGKSIFEASVNAAKLRFRPIIMTSLAFICGILPLVFAYGAGSASRHAIGTGVVGGMIAASTIAIFFVPLFFYLLESFNNWLDKKRGKTHA</sequence>
<dbReference type="InterPro" id="IPR001036">
    <property type="entry name" value="Acrflvin-R"/>
</dbReference>
<keyword evidence="13" id="KW-1185">Reference proteome</keyword>
<dbReference type="NCBIfam" id="NF000282">
    <property type="entry name" value="RND_permease_1"/>
    <property type="match status" value="1"/>
</dbReference>
<dbReference type="EMBL" id="VRMB01000038">
    <property type="protein sequence ID" value="TXK66601.1"/>
    <property type="molecule type" value="Genomic_DNA"/>
</dbReference>
<dbReference type="Proteomes" id="UP000321325">
    <property type="component" value="Unassembled WGS sequence"/>
</dbReference>
<evidence type="ECO:0000256" key="5">
    <source>
        <dbReference type="ARBA" id="ARBA00022519"/>
    </source>
</evidence>
<evidence type="ECO:0000256" key="8">
    <source>
        <dbReference type="ARBA" id="ARBA00023136"/>
    </source>
</evidence>
<protein>
    <submittedName>
        <fullName evidence="10">Multidrug efflux system CmeABC, inner membrane drug transporter CmeB</fullName>
    </submittedName>
</protein>
<feature type="transmembrane region" description="Helical" evidence="9">
    <location>
        <begin position="866"/>
        <end position="884"/>
    </location>
</feature>
<organism evidence="10 12">
    <name type="scientific">Campylobacter volucris</name>
    <dbReference type="NCBI Taxonomy" id="1031542"/>
    <lineage>
        <taxon>Bacteria</taxon>
        <taxon>Pseudomonadati</taxon>
        <taxon>Campylobacterota</taxon>
        <taxon>Epsilonproteobacteria</taxon>
        <taxon>Campylobacterales</taxon>
        <taxon>Campylobacteraceae</taxon>
        <taxon>Campylobacter</taxon>
    </lineage>
</organism>
<dbReference type="FunFam" id="3.30.70.1430:FF:000001">
    <property type="entry name" value="Efflux pump membrane transporter"/>
    <property type="match status" value="1"/>
</dbReference>
<comment type="similarity">
    <text evidence="2">Belongs to the resistance-nodulation-cell division (RND) (TC 2.A.6) family.</text>
</comment>
<gene>
    <name evidence="10" type="ORF">A9460_00190</name>
    <name evidence="11" type="ORF">FVD15_07905</name>
</gene>
<evidence type="ECO:0000313" key="12">
    <source>
        <dbReference type="Proteomes" id="UP000293421"/>
    </source>
</evidence>
<feature type="transmembrane region" description="Helical" evidence="9">
    <location>
        <begin position="441"/>
        <end position="467"/>
    </location>
</feature>
<dbReference type="FunFam" id="1.20.1640.10:FF:000001">
    <property type="entry name" value="Efflux pump membrane transporter"/>
    <property type="match status" value="1"/>
</dbReference>
<dbReference type="PRINTS" id="PR00702">
    <property type="entry name" value="ACRIFLAVINRP"/>
</dbReference>
<feature type="transmembrane region" description="Helical" evidence="9">
    <location>
        <begin position="965"/>
        <end position="990"/>
    </location>
</feature>
<reference evidence="11 13" key="2">
    <citation type="submission" date="2019-08" db="EMBL/GenBank/DDBJ databases">
        <title>Rapid identification of Enteric Bacteria from Whole Genome Sequences (WGS) using Average Nucleotide Identity (ANI).</title>
        <authorList>
            <person name="Lane C."/>
        </authorList>
    </citation>
    <scope>NUCLEOTIDE SEQUENCE [LARGE SCALE GENOMIC DNA]</scope>
    <source>
        <strain evidence="11 13">2010D-8464</strain>
    </source>
</reference>
<dbReference type="Gene3D" id="1.20.1640.10">
    <property type="entry name" value="Multidrug efflux transporter AcrB transmembrane domain"/>
    <property type="match status" value="2"/>
</dbReference>
<dbReference type="GeneID" id="66288258"/>
<dbReference type="SUPFAM" id="SSF82693">
    <property type="entry name" value="Multidrug efflux transporter AcrB pore domain, PN1, PN2, PC1 and PC2 subdomains"/>
    <property type="match status" value="3"/>
</dbReference>
<dbReference type="GO" id="GO:0009636">
    <property type="term" value="P:response to toxic substance"/>
    <property type="evidence" value="ECO:0007669"/>
    <property type="project" value="UniProtKB-ARBA"/>
</dbReference>
<keyword evidence="6 9" id="KW-0812">Transmembrane</keyword>
<feature type="transmembrane region" description="Helical" evidence="9">
    <location>
        <begin position="473"/>
        <end position="500"/>
    </location>
</feature>
<reference evidence="10 12" key="1">
    <citation type="submission" date="2019-02" db="EMBL/GenBank/DDBJ databases">
        <title>Use of ANI for Rapid Identification of Enteric Bacteria.</title>
        <authorList>
            <person name="Pruckler J."/>
            <person name="Lane C."/>
            <person name="Aubert R."/>
        </authorList>
    </citation>
    <scope>NUCLEOTIDE SEQUENCE [LARGE SCALE GENOMIC DNA]</scope>
    <source>
        <strain evidence="10 12">2014D-0083</strain>
    </source>
</reference>
<dbReference type="GO" id="GO:0015562">
    <property type="term" value="F:efflux transmembrane transporter activity"/>
    <property type="evidence" value="ECO:0007669"/>
    <property type="project" value="InterPro"/>
</dbReference>
<dbReference type="SUPFAM" id="SSF82714">
    <property type="entry name" value="Multidrug efflux transporter AcrB TolC docking domain, DN and DC subdomains"/>
    <property type="match status" value="2"/>
</dbReference>
<dbReference type="InterPro" id="IPR004764">
    <property type="entry name" value="MdtF-like"/>
</dbReference>
<feature type="transmembrane region" description="Helical" evidence="9">
    <location>
        <begin position="891"/>
        <end position="914"/>
    </location>
</feature>
<evidence type="ECO:0000256" key="2">
    <source>
        <dbReference type="ARBA" id="ARBA00010942"/>
    </source>
</evidence>
<evidence type="ECO:0000256" key="6">
    <source>
        <dbReference type="ARBA" id="ARBA00022692"/>
    </source>
</evidence>
<feature type="transmembrane region" description="Helical" evidence="9">
    <location>
        <begin position="368"/>
        <end position="388"/>
    </location>
</feature>
<keyword evidence="8 9" id="KW-0472">Membrane</keyword>
<evidence type="ECO:0000256" key="7">
    <source>
        <dbReference type="ARBA" id="ARBA00022989"/>
    </source>
</evidence>
<dbReference type="GO" id="GO:0005886">
    <property type="term" value="C:plasma membrane"/>
    <property type="evidence" value="ECO:0007669"/>
    <property type="project" value="UniProtKB-SubCell"/>
</dbReference>
<proteinExistence type="inferred from homology"/>
<evidence type="ECO:0000313" key="13">
    <source>
        <dbReference type="Proteomes" id="UP000321325"/>
    </source>
</evidence>
<evidence type="ECO:0000256" key="4">
    <source>
        <dbReference type="ARBA" id="ARBA00022475"/>
    </source>
</evidence>
<keyword evidence="7 9" id="KW-1133">Transmembrane helix</keyword>
<dbReference type="EMBL" id="CP037746">
    <property type="protein sequence ID" value="QBL12835.1"/>
    <property type="molecule type" value="Genomic_DNA"/>
</dbReference>
<dbReference type="Gene3D" id="3.30.70.1320">
    <property type="entry name" value="Multidrug efflux transporter AcrB pore domain like"/>
    <property type="match status" value="1"/>
</dbReference>
<dbReference type="PANTHER" id="PTHR32063">
    <property type="match status" value="1"/>
</dbReference>
<accession>A0AAE6CZ49</accession>
<feature type="transmembrane region" description="Helical" evidence="9">
    <location>
        <begin position="394"/>
        <end position="415"/>
    </location>
</feature>
<feature type="transmembrane region" description="Helical" evidence="9">
    <location>
        <begin position="12"/>
        <end position="31"/>
    </location>
</feature>
<dbReference type="InterPro" id="IPR027463">
    <property type="entry name" value="AcrB_DN_DC_subdom"/>
</dbReference>
<evidence type="ECO:0000313" key="10">
    <source>
        <dbReference type="EMBL" id="QBL12835.1"/>
    </source>
</evidence>
<feature type="transmembrane region" description="Helical" evidence="9">
    <location>
        <begin position="539"/>
        <end position="557"/>
    </location>
</feature>
<comment type="subcellular location">
    <subcellularLocation>
        <location evidence="1">Cell inner membrane</location>
        <topology evidence="1">Multi-pass membrane protein</topology>
    </subcellularLocation>
</comment>
<evidence type="ECO:0000313" key="11">
    <source>
        <dbReference type="EMBL" id="TXK66601.1"/>
    </source>
</evidence>
<feature type="transmembrane region" description="Helical" evidence="9">
    <location>
        <begin position="920"/>
        <end position="944"/>
    </location>
</feature>
<keyword evidence="5" id="KW-0997">Cell inner membrane</keyword>
<dbReference type="SUPFAM" id="SSF82866">
    <property type="entry name" value="Multidrug efflux transporter AcrB transmembrane domain"/>
    <property type="match status" value="2"/>
</dbReference>
<dbReference type="RefSeq" id="WP_039666193.1">
    <property type="nucleotide sequence ID" value="NZ_CP037746.1"/>
</dbReference>
<dbReference type="Gene3D" id="3.30.2090.10">
    <property type="entry name" value="Multidrug efflux transporter AcrB TolC docking domain, DN and DC subdomains"/>
    <property type="match status" value="2"/>
</dbReference>
<evidence type="ECO:0000256" key="3">
    <source>
        <dbReference type="ARBA" id="ARBA00022448"/>
    </source>
</evidence>
<name>A0AAE6CZ49_9BACT</name>
<dbReference type="AlphaFoldDB" id="A0AAE6CZ49"/>
<dbReference type="Gene3D" id="3.30.70.1440">
    <property type="entry name" value="Multidrug efflux transporter AcrB pore domain"/>
    <property type="match status" value="1"/>
</dbReference>
<dbReference type="GO" id="GO:0042910">
    <property type="term" value="F:xenobiotic transmembrane transporter activity"/>
    <property type="evidence" value="ECO:0007669"/>
    <property type="project" value="TreeGrafter"/>
</dbReference>
<keyword evidence="3" id="KW-0813">Transport</keyword>
<evidence type="ECO:0000256" key="9">
    <source>
        <dbReference type="SAM" id="Phobius"/>
    </source>
</evidence>
<dbReference type="Proteomes" id="UP000293421">
    <property type="component" value="Chromosome"/>
</dbReference>
<dbReference type="PANTHER" id="PTHR32063:SF13">
    <property type="entry name" value="MULTIDRUG EFFLUX PUMP SUBUNIT ACRB-RELATED"/>
    <property type="match status" value="1"/>
</dbReference>
<dbReference type="Gene3D" id="3.30.70.1430">
    <property type="entry name" value="Multidrug efflux transporter AcrB pore domain"/>
    <property type="match status" value="2"/>
</dbReference>
<keyword evidence="4" id="KW-1003">Cell membrane</keyword>